<reference evidence="10 11" key="1">
    <citation type="submission" date="2012-12" db="EMBL/GenBank/DDBJ databases">
        <title>Whole genome shotgun sequence of Gordonia hirsuta NBRC 16056.</title>
        <authorList>
            <person name="Isaki-Nakamura S."/>
            <person name="Hosoyama A."/>
            <person name="Tsuchikane K."/>
            <person name="Katsumata H."/>
            <person name="Baba S."/>
            <person name="Yamazaki S."/>
            <person name="Fujita N."/>
        </authorList>
    </citation>
    <scope>NUCLEOTIDE SEQUENCE [LARGE SCALE GENOMIC DNA]</scope>
    <source>
        <strain evidence="10 11">NBRC 16056</strain>
    </source>
</reference>
<evidence type="ECO:0000256" key="1">
    <source>
        <dbReference type="ARBA" id="ARBA00022490"/>
    </source>
</evidence>
<keyword evidence="2 8" id="KW-0808">Transferase</keyword>
<proteinExistence type="inferred from homology"/>
<dbReference type="EC" id="2.7.7.77" evidence="8"/>
<keyword evidence="5 8" id="KW-0460">Magnesium</keyword>
<dbReference type="AlphaFoldDB" id="L7LBZ8"/>
<keyword evidence="3 8" id="KW-0479">Metal-binding</keyword>
<dbReference type="Pfam" id="PF12804">
    <property type="entry name" value="NTP_transf_3"/>
    <property type="match status" value="1"/>
</dbReference>
<comment type="function">
    <text evidence="8">Transfers a GMP moiety from GTP to Mo-molybdopterin (Mo-MPT) cofactor (Moco or molybdenum cofactor) to form Mo-molybdopterin guanine dinucleotide (Mo-MGD) cofactor.</text>
</comment>
<keyword evidence="11" id="KW-1185">Reference proteome</keyword>
<gene>
    <name evidence="8 10" type="primary">mobA</name>
    <name evidence="10" type="ORF">GOHSU_22_00080</name>
</gene>
<accession>L7LBZ8</accession>
<dbReference type="eggNOG" id="COG0746">
    <property type="taxonomic scope" value="Bacteria"/>
</dbReference>
<dbReference type="PANTHER" id="PTHR19136">
    <property type="entry name" value="MOLYBDENUM COFACTOR GUANYLYLTRANSFERASE"/>
    <property type="match status" value="1"/>
</dbReference>
<dbReference type="GO" id="GO:0005737">
    <property type="term" value="C:cytoplasm"/>
    <property type="evidence" value="ECO:0007669"/>
    <property type="project" value="UniProtKB-SubCell"/>
</dbReference>
<evidence type="ECO:0000313" key="11">
    <source>
        <dbReference type="Proteomes" id="UP000053405"/>
    </source>
</evidence>
<feature type="binding site" evidence="8">
    <location>
        <position position="119"/>
    </location>
    <ligand>
        <name>Mg(2+)</name>
        <dbReference type="ChEBI" id="CHEBI:18420"/>
    </ligand>
</feature>
<keyword evidence="10" id="KW-0548">Nucleotidyltransferase</keyword>
<dbReference type="SUPFAM" id="SSF53448">
    <property type="entry name" value="Nucleotide-diphospho-sugar transferases"/>
    <property type="match status" value="1"/>
</dbReference>
<feature type="domain" description="MobA-like NTP transferase" evidence="9">
    <location>
        <begin position="22"/>
        <end position="181"/>
    </location>
</feature>
<evidence type="ECO:0000256" key="5">
    <source>
        <dbReference type="ARBA" id="ARBA00022842"/>
    </source>
</evidence>
<dbReference type="GO" id="GO:0006777">
    <property type="term" value="P:Mo-molybdopterin cofactor biosynthetic process"/>
    <property type="evidence" value="ECO:0007669"/>
    <property type="project" value="UniProtKB-KW"/>
</dbReference>
<evidence type="ECO:0000256" key="6">
    <source>
        <dbReference type="ARBA" id="ARBA00023134"/>
    </source>
</evidence>
<feature type="binding site" evidence="8">
    <location>
        <position position="81"/>
    </location>
    <ligand>
        <name>GTP</name>
        <dbReference type="ChEBI" id="CHEBI:37565"/>
    </ligand>
</feature>
<evidence type="ECO:0000259" key="9">
    <source>
        <dbReference type="Pfam" id="PF12804"/>
    </source>
</evidence>
<dbReference type="InterPro" id="IPR029044">
    <property type="entry name" value="Nucleotide-diphossugar_trans"/>
</dbReference>
<feature type="binding site" evidence="8">
    <location>
        <position position="37"/>
    </location>
    <ligand>
        <name>GTP</name>
        <dbReference type="ChEBI" id="CHEBI:37565"/>
    </ligand>
</feature>
<dbReference type="EMBL" id="BANT01000022">
    <property type="protein sequence ID" value="GAC57548.1"/>
    <property type="molecule type" value="Genomic_DNA"/>
</dbReference>
<dbReference type="GO" id="GO:0005525">
    <property type="term" value="F:GTP binding"/>
    <property type="evidence" value="ECO:0007669"/>
    <property type="project" value="UniProtKB-UniRule"/>
</dbReference>
<dbReference type="PANTHER" id="PTHR19136:SF81">
    <property type="entry name" value="MOLYBDENUM COFACTOR GUANYLYLTRANSFERASE"/>
    <property type="match status" value="1"/>
</dbReference>
<dbReference type="HAMAP" id="MF_00316">
    <property type="entry name" value="MobA"/>
    <property type="match status" value="1"/>
</dbReference>
<dbReference type="STRING" id="1121927.GOHSU_22_00080"/>
<keyword evidence="7 8" id="KW-0501">Molybdenum cofactor biosynthesis</keyword>
<evidence type="ECO:0000313" key="10">
    <source>
        <dbReference type="EMBL" id="GAC57548.1"/>
    </source>
</evidence>
<evidence type="ECO:0000256" key="7">
    <source>
        <dbReference type="ARBA" id="ARBA00023150"/>
    </source>
</evidence>
<comment type="caution">
    <text evidence="10">The sequence shown here is derived from an EMBL/GenBank/DDBJ whole genome shotgun (WGS) entry which is preliminary data.</text>
</comment>
<dbReference type="GO" id="GO:0046872">
    <property type="term" value="F:metal ion binding"/>
    <property type="evidence" value="ECO:0007669"/>
    <property type="project" value="UniProtKB-KW"/>
</dbReference>
<comment type="catalytic activity">
    <reaction evidence="8">
        <text>Mo-molybdopterin + GTP + H(+) = Mo-molybdopterin guanine dinucleotide + diphosphate</text>
        <dbReference type="Rhea" id="RHEA:34243"/>
        <dbReference type="ChEBI" id="CHEBI:15378"/>
        <dbReference type="ChEBI" id="CHEBI:33019"/>
        <dbReference type="ChEBI" id="CHEBI:37565"/>
        <dbReference type="ChEBI" id="CHEBI:71302"/>
        <dbReference type="ChEBI" id="CHEBI:71310"/>
        <dbReference type="EC" id="2.7.7.77"/>
    </reaction>
</comment>
<sequence length="210" mass="22397">MAALRCETLVSMTEHRQLNLAGVVLAGGRSRRMGQDKASMEWEGRPLLTVVTDVLAQRCSPVLVAASNTSQAYAELRDVEDVDWITSEPIGSGPLGGLVAALEAAEAADSPAAFVCATDMPMIAPELIDELLHGLTTSADAVVVHDGGRDHPMAAIYRTRVVPVLVDLLDSGEQRMVAALDAIQTHRVGVSDPAWLTNVDSPEDLHRLRA</sequence>
<comment type="subcellular location">
    <subcellularLocation>
        <location evidence="8">Cytoplasm</location>
    </subcellularLocation>
</comment>
<comment type="cofactor">
    <cofactor evidence="8">
        <name>Mg(2+)</name>
        <dbReference type="ChEBI" id="CHEBI:18420"/>
    </cofactor>
</comment>
<feature type="binding site" evidence="8">
    <location>
        <begin position="25"/>
        <end position="27"/>
    </location>
    <ligand>
        <name>GTP</name>
        <dbReference type="ChEBI" id="CHEBI:37565"/>
    </ligand>
</feature>
<dbReference type="Proteomes" id="UP000053405">
    <property type="component" value="Unassembled WGS sequence"/>
</dbReference>
<feature type="binding site" evidence="8">
    <location>
        <position position="119"/>
    </location>
    <ligand>
        <name>GTP</name>
        <dbReference type="ChEBI" id="CHEBI:37565"/>
    </ligand>
</feature>
<dbReference type="InterPro" id="IPR013482">
    <property type="entry name" value="Molybde_CF_guanTrfase"/>
</dbReference>
<organism evidence="10 11">
    <name type="scientific">Gordonia hirsuta DSM 44140 = NBRC 16056</name>
    <dbReference type="NCBI Taxonomy" id="1121927"/>
    <lineage>
        <taxon>Bacteria</taxon>
        <taxon>Bacillati</taxon>
        <taxon>Actinomycetota</taxon>
        <taxon>Actinomycetes</taxon>
        <taxon>Mycobacteriales</taxon>
        <taxon>Gordoniaceae</taxon>
        <taxon>Gordonia</taxon>
    </lineage>
</organism>
<protein>
    <recommendedName>
        <fullName evidence="8">Probable molybdenum cofactor guanylyltransferase</fullName>
        <shortName evidence="8">MoCo guanylyltransferase</shortName>
        <ecNumber evidence="8">2.7.7.77</ecNumber>
    </recommendedName>
    <alternativeName>
        <fullName evidence="8">GTP:molybdopterin guanylyltransferase</fullName>
    </alternativeName>
    <alternativeName>
        <fullName evidence="8">Mo-MPT guanylyltransferase</fullName>
    </alternativeName>
    <alternativeName>
        <fullName evidence="8">Molybdopterin guanylyltransferase</fullName>
    </alternativeName>
    <alternativeName>
        <fullName evidence="8">Molybdopterin-guanine dinucleotide synthase</fullName>
        <shortName evidence="8">MGD synthase</shortName>
    </alternativeName>
</protein>
<keyword evidence="1 8" id="KW-0963">Cytoplasm</keyword>
<keyword evidence="6 8" id="KW-0342">GTP-binding</keyword>
<dbReference type="GO" id="GO:0061603">
    <property type="term" value="F:molybdenum cofactor guanylyltransferase activity"/>
    <property type="evidence" value="ECO:0007669"/>
    <property type="project" value="UniProtKB-EC"/>
</dbReference>
<keyword evidence="4 8" id="KW-0547">Nucleotide-binding</keyword>
<comment type="domain">
    <text evidence="8">The N-terminal domain determines nucleotide recognition and specific binding, while the C-terminal domain determines the specific binding to the target protein.</text>
</comment>
<comment type="caution">
    <text evidence="8">Lacks conserved residue(s) required for the propagation of feature annotation.</text>
</comment>
<evidence type="ECO:0000256" key="3">
    <source>
        <dbReference type="ARBA" id="ARBA00022723"/>
    </source>
</evidence>
<evidence type="ECO:0000256" key="4">
    <source>
        <dbReference type="ARBA" id="ARBA00022741"/>
    </source>
</evidence>
<dbReference type="InterPro" id="IPR025877">
    <property type="entry name" value="MobA-like_NTP_Trfase"/>
</dbReference>
<dbReference type="Gene3D" id="3.90.550.10">
    <property type="entry name" value="Spore Coat Polysaccharide Biosynthesis Protein SpsA, Chain A"/>
    <property type="match status" value="1"/>
</dbReference>
<evidence type="ECO:0000256" key="8">
    <source>
        <dbReference type="HAMAP-Rule" id="MF_00316"/>
    </source>
</evidence>
<dbReference type="CDD" id="cd02503">
    <property type="entry name" value="MobA"/>
    <property type="match status" value="1"/>
</dbReference>
<comment type="similarity">
    <text evidence="8">Belongs to the MobA family.</text>
</comment>
<evidence type="ECO:0000256" key="2">
    <source>
        <dbReference type="ARBA" id="ARBA00022679"/>
    </source>
</evidence>
<name>L7LBZ8_9ACTN</name>